<dbReference type="SUPFAM" id="SSF50044">
    <property type="entry name" value="SH3-domain"/>
    <property type="match status" value="1"/>
</dbReference>
<feature type="transmembrane region" description="Helical" evidence="19">
    <location>
        <begin position="201"/>
        <end position="225"/>
    </location>
</feature>
<dbReference type="PANTHER" id="PTHR12010:SF2">
    <property type="entry name" value="40S RIBOSOMAL PROTEIN S29"/>
    <property type="match status" value="1"/>
</dbReference>
<evidence type="ECO:0000256" key="5">
    <source>
        <dbReference type="ARBA" id="ARBA00022443"/>
    </source>
</evidence>
<dbReference type="HAMAP" id="MF_01364_A">
    <property type="entry name" value="Ribosomal_uS14_2_A"/>
    <property type="match status" value="1"/>
</dbReference>
<feature type="transmembrane region" description="Helical" evidence="19">
    <location>
        <begin position="259"/>
        <end position="280"/>
    </location>
</feature>
<comment type="cofactor">
    <cofactor evidence="1">
        <name>Zn(2+)</name>
        <dbReference type="ChEBI" id="CHEBI:29105"/>
    </cofactor>
</comment>
<keyword evidence="11" id="KW-0694">RNA-binding</keyword>
<dbReference type="STRING" id="4829.A0A168QVJ6"/>
<comment type="similarity">
    <text evidence="4">Belongs to the SHO1 family.</text>
</comment>
<dbReference type="Pfam" id="PF00018">
    <property type="entry name" value="SH3_1"/>
    <property type="match status" value="1"/>
</dbReference>
<dbReference type="GO" id="GO:0002181">
    <property type="term" value="P:cytoplasmic translation"/>
    <property type="evidence" value="ECO:0007669"/>
    <property type="project" value="TreeGrafter"/>
</dbReference>
<evidence type="ECO:0000256" key="1">
    <source>
        <dbReference type="ARBA" id="ARBA00001947"/>
    </source>
</evidence>
<keyword evidence="16" id="KW-0687">Ribonucleoprotein</keyword>
<dbReference type="InterPro" id="IPR035522">
    <property type="entry name" value="Sho1_SH3"/>
</dbReference>
<evidence type="ECO:0000256" key="7">
    <source>
        <dbReference type="ARBA" id="ARBA00022692"/>
    </source>
</evidence>
<keyword evidence="22" id="KW-1185">Reference proteome</keyword>
<dbReference type="PROSITE" id="PS50002">
    <property type="entry name" value="SH3"/>
    <property type="match status" value="1"/>
</dbReference>
<evidence type="ECO:0000259" key="20">
    <source>
        <dbReference type="PROSITE" id="PS50002"/>
    </source>
</evidence>
<accession>A0A168QVJ6</accession>
<feature type="transmembrane region" description="Helical" evidence="19">
    <location>
        <begin position="287"/>
        <end position="307"/>
    </location>
</feature>
<dbReference type="GO" id="GO:0003735">
    <property type="term" value="F:structural constituent of ribosome"/>
    <property type="evidence" value="ECO:0007669"/>
    <property type="project" value="InterPro"/>
</dbReference>
<feature type="transmembrane region" description="Helical" evidence="19">
    <location>
        <begin position="162"/>
        <end position="181"/>
    </location>
</feature>
<dbReference type="InterPro" id="IPR001209">
    <property type="entry name" value="Ribosomal_uS14"/>
</dbReference>
<dbReference type="InterPro" id="IPR018271">
    <property type="entry name" value="Ribosomal_uS14_CS"/>
</dbReference>
<feature type="transmembrane region" description="Helical" evidence="19">
    <location>
        <begin position="232"/>
        <end position="253"/>
    </location>
</feature>
<dbReference type="EMBL" id="LT554468">
    <property type="protein sequence ID" value="SAM05628.1"/>
    <property type="molecule type" value="Genomic_DNA"/>
</dbReference>
<feature type="domain" description="SH3" evidence="20">
    <location>
        <begin position="367"/>
        <end position="425"/>
    </location>
</feature>
<dbReference type="InterPro" id="IPR023676">
    <property type="entry name" value="Ribosomal_uS14_arc"/>
</dbReference>
<dbReference type="NCBIfam" id="NF004424">
    <property type="entry name" value="PRK05766.1"/>
    <property type="match status" value="1"/>
</dbReference>
<sequence>MAHANVWNSRPKTYGKGSRQCRVCAHQAGLIRKYNLNICRQCFREYANDIGFHKVSLHMVEGVGQGKGKQTKWVLTITVNVLDHYNSTVKRNTLSPSYETSKVPFSNNESGIVSSSTLPLIYIALLTRVSAWVSAKSLNWIQNKLKPITYKVPFVNIKITHLIMSTLFSSSLILTLSLSHSLSPDSRTMAGFTTFTLTNPIVLTISILAAIGWFILFVGGCVAAFHGITWWIIIYNLFVVVLVFVGTGCAKLANYKNMVMILLTISIVYLTYLIPILLAAEPIGARASAGGAIILIICEFLWIFLFGSDEESWVHQTAHRYNDAGPNITTPAVIQRQLNRSSLSGSRKNRNSPLPQFNNEKNLSDNANLSQATALHNYQASPDDPNELSFEKNEVLDILDRKGNWWQARKADGSTGIVPSNYFNS</sequence>
<dbReference type="Gene3D" id="4.10.830.10">
    <property type="entry name" value="30s Ribosomal Protein S14, Chain N"/>
    <property type="match status" value="1"/>
</dbReference>
<dbReference type="PANTHER" id="PTHR12010">
    <property type="entry name" value="40S RIBOSOMAL PROTEIN S29"/>
    <property type="match status" value="1"/>
</dbReference>
<keyword evidence="15 19" id="KW-0472">Membrane</keyword>
<evidence type="ECO:0000256" key="8">
    <source>
        <dbReference type="ARBA" id="ARBA00022723"/>
    </source>
</evidence>
<evidence type="ECO:0000256" key="16">
    <source>
        <dbReference type="ARBA" id="ARBA00023274"/>
    </source>
</evidence>
<proteinExistence type="inferred from homology"/>
<dbReference type="FunFam" id="4.10.830.10:FF:000002">
    <property type="entry name" value="40S ribosomal protein S29"/>
    <property type="match status" value="1"/>
</dbReference>
<evidence type="ECO:0000256" key="6">
    <source>
        <dbReference type="ARBA" id="ARBA00022475"/>
    </source>
</evidence>
<dbReference type="InterPro" id="IPR039744">
    <property type="entry name" value="RIbosomal_uS14_euk_arc"/>
</dbReference>
<organism evidence="21">
    <name type="scientific">Absidia glauca</name>
    <name type="common">Pin mould</name>
    <dbReference type="NCBI Taxonomy" id="4829"/>
    <lineage>
        <taxon>Eukaryota</taxon>
        <taxon>Fungi</taxon>
        <taxon>Fungi incertae sedis</taxon>
        <taxon>Mucoromycota</taxon>
        <taxon>Mucoromycotina</taxon>
        <taxon>Mucoromycetes</taxon>
        <taxon>Mucorales</taxon>
        <taxon>Cunninghamellaceae</taxon>
        <taxon>Absidia</taxon>
    </lineage>
</organism>
<evidence type="ECO:0000313" key="21">
    <source>
        <dbReference type="EMBL" id="SAM05628.1"/>
    </source>
</evidence>
<evidence type="ECO:0000256" key="12">
    <source>
        <dbReference type="ARBA" id="ARBA00022980"/>
    </source>
</evidence>
<evidence type="ECO:0000256" key="4">
    <source>
        <dbReference type="ARBA" id="ARBA00009739"/>
    </source>
</evidence>
<dbReference type="GO" id="GO:0022627">
    <property type="term" value="C:cytosolic small ribosomal subunit"/>
    <property type="evidence" value="ECO:0007669"/>
    <property type="project" value="TreeGrafter"/>
</dbReference>
<keyword evidence="14" id="KW-0346">Stress response</keyword>
<dbReference type="GO" id="GO:0008270">
    <property type="term" value="F:zinc ion binding"/>
    <property type="evidence" value="ECO:0007669"/>
    <property type="project" value="InterPro"/>
</dbReference>
<evidence type="ECO:0000256" key="15">
    <source>
        <dbReference type="ARBA" id="ARBA00023136"/>
    </source>
</evidence>
<evidence type="ECO:0000256" key="17">
    <source>
        <dbReference type="PROSITE-ProRule" id="PRU00192"/>
    </source>
</evidence>
<keyword evidence="13 19" id="KW-1133">Transmembrane helix</keyword>
<dbReference type="PROSITE" id="PS00527">
    <property type="entry name" value="RIBOSOMAL_S14"/>
    <property type="match status" value="1"/>
</dbReference>
<keyword evidence="6" id="KW-1003">Cell membrane</keyword>
<comment type="similarity">
    <text evidence="3">Belongs to the universal ribosomal protein uS14 family.</text>
</comment>
<dbReference type="InterPro" id="IPR036028">
    <property type="entry name" value="SH3-like_dom_sf"/>
</dbReference>
<dbReference type="GO" id="GO:0019843">
    <property type="term" value="F:rRNA binding"/>
    <property type="evidence" value="ECO:0007669"/>
    <property type="project" value="UniProtKB-KW"/>
</dbReference>
<keyword evidence="12" id="KW-0689">Ribosomal protein</keyword>
<keyword evidence="8" id="KW-0479">Metal-binding</keyword>
<dbReference type="CDD" id="cd11855">
    <property type="entry name" value="SH3_Sho1p"/>
    <property type="match status" value="1"/>
</dbReference>
<evidence type="ECO:0000256" key="10">
    <source>
        <dbReference type="ARBA" id="ARBA00022833"/>
    </source>
</evidence>
<dbReference type="AlphaFoldDB" id="A0A168QVJ6"/>
<keyword evidence="10" id="KW-0862">Zinc</keyword>
<feature type="transmembrane region" description="Helical" evidence="19">
    <location>
        <begin position="120"/>
        <end position="141"/>
    </location>
</feature>
<evidence type="ECO:0000256" key="18">
    <source>
        <dbReference type="SAM" id="MobiDB-lite"/>
    </source>
</evidence>
<keyword evidence="9" id="KW-0699">rRNA-binding</keyword>
<dbReference type="InterPro" id="IPR043140">
    <property type="entry name" value="Ribosomal_uS14_sf"/>
</dbReference>
<evidence type="ECO:0000256" key="9">
    <source>
        <dbReference type="ARBA" id="ARBA00022730"/>
    </source>
</evidence>
<evidence type="ECO:0000256" key="19">
    <source>
        <dbReference type="SAM" id="Phobius"/>
    </source>
</evidence>
<dbReference type="InParanoid" id="A0A168QVJ6"/>
<keyword evidence="5 17" id="KW-0728">SH3 domain</keyword>
<dbReference type="OrthoDB" id="5983572at2759"/>
<evidence type="ECO:0000256" key="3">
    <source>
        <dbReference type="ARBA" id="ARBA00009083"/>
    </source>
</evidence>
<dbReference type="Proteomes" id="UP000078561">
    <property type="component" value="Unassembled WGS sequence"/>
</dbReference>
<keyword evidence="7 19" id="KW-0812">Transmembrane</keyword>
<dbReference type="Pfam" id="PF00253">
    <property type="entry name" value="Ribosomal_S14"/>
    <property type="match status" value="1"/>
</dbReference>
<evidence type="ECO:0000256" key="14">
    <source>
        <dbReference type="ARBA" id="ARBA00023016"/>
    </source>
</evidence>
<reference evidence="21" key="1">
    <citation type="submission" date="2016-04" db="EMBL/GenBank/DDBJ databases">
        <authorList>
            <person name="Evans L.H."/>
            <person name="Alamgir A."/>
            <person name="Owens N."/>
            <person name="Weber N.D."/>
            <person name="Virtaneva K."/>
            <person name="Barbian K."/>
            <person name="Babar A."/>
            <person name="Rosenke K."/>
        </authorList>
    </citation>
    <scope>NUCLEOTIDE SEQUENCE [LARGE SCALE GENOMIC DNA]</scope>
    <source>
        <strain evidence="21">CBS 101.48</strain>
    </source>
</reference>
<evidence type="ECO:0000256" key="13">
    <source>
        <dbReference type="ARBA" id="ARBA00022989"/>
    </source>
</evidence>
<dbReference type="Gene3D" id="2.30.30.40">
    <property type="entry name" value="SH3 Domains"/>
    <property type="match status" value="1"/>
</dbReference>
<evidence type="ECO:0000313" key="22">
    <source>
        <dbReference type="Proteomes" id="UP000078561"/>
    </source>
</evidence>
<dbReference type="SMART" id="SM00326">
    <property type="entry name" value="SH3"/>
    <property type="match status" value="1"/>
</dbReference>
<protein>
    <recommendedName>
        <fullName evidence="20">SH3 domain-containing protein</fullName>
    </recommendedName>
</protein>
<name>A0A168QVJ6_ABSGL</name>
<evidence type="ECO:0000256" key="11">
    <source>
        <dbReference type="ARBA" id="ARBA00022884"/>
    </source>
</evidence>
<dbReference type="PRINTS" id="PR00452">
    <property type="entry name" value="SH3DOMAIN"/>
</dbReference>
<gene>
    <name evidence="21" type="primary">ABSGL_11503.1 scaffold 12295</name>
</gene>
<dbReference type="InterPro" id="IPR001452">
    <property type="entry name" value="SH3_domain"/>
</dbReference>
<feature type="region of interest" description="Disordered" evidence="18">
    <location>
        <begin position="341"/>
        <end position="363"/>
    </location>
</feature>
<evidence type="ECO:0000256" key="2">
    <source>
        <dbReference type="ARBA" id="ARBA00004651"/>
    </source>
</evidence>
<comment type="subcellular location">
    <subcellularLocation>
        <location evidence="2">Cell membrane</location>
        <topology evidence="2">Multi-pass membrane protein</topology>
    </subcellularLocation>
</comment>
<dbReference type="GO" id="GO:0005886">
    <property type="term" value="C:plasma membrane"/>
    <property type="evidence" value="ECO:0007669"/>
    <property type="project" value="UniProtKB-SubCell"/>
</dbReference>